<name>A0A810Q9D5_9FIRM</name>
<dbReference type="EMBL" id="AP023420">
    <property type="protein sequence ID" value="BCK84584.1"/>
    <property type="molecule type" value="Genomic_DNA"/>
</dbReference>
<accession>A0A810Q9D5</accession>
<proteinExistence type="predicted"/>
<evidence type="ECO:0000313" key="4">
    <source>
        <dbReference type="EMBL" id="BCK84584.1"/>
    </source>
</evidence>
<sequence length="192" mass="21894">MDLISDEMSRRIIAAAEQIARTSGAESVTVRSILRALGISNRVFYNRFHNAAEVLDIVYANTVLKIRESLVAKFDPEQDFFQQVLDIVENTLVMSYECKRQFSQYVFESDSVSHDNYAWWTEEIKRLIEFGKARGYLRDVDSDIMSYSIWCFIRGFNADALGRKLPVAQAAAAFKYSFGILLDGLRPVPDAP</sequence>
<dbReference type="InterPro" id="IPR036271">
    <property type="entry name" value="Tet_transcr_reg_TetR-rel_C_sf"/>
</dbReference>
<dbReference type="AlphaFoldDB" id="A0A810Q9D5"/>
<evidence type="ECO:0000256" key="1">
    <source>
        <dbReference type="ARBA" id="ARBA00023125"/>
    </source>
</evidence>
<dbReference type="GO" id="GO:0003677">
    <property type="term" value="F:DNA binding"/>
    <property type="evidence" value="ECO:0007669"/>
    <property type="project" value="UniProtKB-UniRule"/>
</dbReference>
<dbReference type="InterPro" id="IPR001647">
    <property type="entry name" value="HTH_TetR"/>
</dbReference>
<protein>
    <recommendedName>
        <fullName evidence="3">HTH tetR-type domain-containing protein</fullName>
    </recommendedName>
</protein>
<dbReference type="Gene3D" id="1.10.357.10">
    <property type="entry name" value="Tetracycline Repressor, domain 2"/>
    <property type="match status" value="1"/>
</dbReference>
<gene>
    <name evidence="4" type="ORF">MM59RIKEN_19030</name>
</gene>
<dbReference type="PROSITE" id="PS50977">
    <property type="entry name" value="HTH_TETR_2"/>
    <property type="match status" value="1"/>
</dbReference>
<evidence type="ECO:0000256" key="2">
    <source>
        <dbReference type="PROSITE-ProRule" id="PRU00335"/>
    </source>
</evidence>
<feature type="DNA-binding region" description="H-T-H motif" evidence="2">
    <location>
        <begin position="29"/>
        <end position="48"/>
    </location>
</feature>
<dbReference type="RefSeq" id="WP_187029188.1">
    <property type="nucleotide sequence ID" value="NZ_AP023420.1"/>
</dbReference>
<organism evidence="4 5">
    <name type="scientific">Pusillibacter faecalis</name>
    <dbReference type="NCBI Taxonomy" id="2714358"/>
    <lineage>
        <taxon>Bacteria</taxon>
        <taxon>Bacillati</taxon>
        <taxon>Bacillota</taxon>
        <taxon>Clostridia</taxon>
        <taxon>Eubacteriales</taxon>
        <taxon>Oscillospiraceae</taxon>
        <taxon>Pusillibacter</taxon>
    </lineage>
</organism>
<dbReference type="SUPFAM" id="SSF48498">
    <property type="entry name" value="Tetracyclin repressor-like, C-terminal domain"/>
    <property type="match status" value="1"/>
</dbReference>
<keyword evidence="1 2" id="KW-0238">DNA-binding</keyword>
<dbReference type="KEGG" id="pfaa:MM59RIKEN_19030"/>
<reference evidence="4" key="1">
    <citation type="submission" date="2020-09" db="EMBL/GenBank/DDBJ databases">
        <title>New species isolated from human feces.</title>
        <authorList>
            <person name="Kitahara M."/>
            <person name="Shigeno Y."/>
            <person name="Shime M."/>
            <person name="Matsumoto Y."/>
            <person name="Nakamura S."/>
            <person name="Motooka D."/>
            <person name="Fukuoka S."/>
            <person name="Nishikawa H."/>
            <person name="Benno Y."/>
        </authorList>
    </citation>
    <scope>NUCLEOTIDE SEQUENCE</scope>
    <source>
        <strain evidence="4">MM59</strain>
    </source>
</reference>
<dbReference type="SUPFAM" id="SSF46689">
    <property type="entry name" value="Homeodomain-like"/>
    <property type="match status" value="1"/>
</dbReference>
<dbReference type="InterPro" id="IPR009057">
    <property type="entry name" value="Homeodomain-like_sf"/>
</dbReference>
<evidence type="ECO:0000259" key="3">
    <source>
        <dbReference type="PROSITE" id="PS50977"/>
    </source>
</evidence>
<evidence type="ECO:0000313" key="5">
    <source>
        <dbReference type="Proteomes" id="UP000679848"/>
    </source>
</evidence>
<dbReference type="Proteomes" id="UP000679848">
    <property type="component" value="Chromosome"/>
</dbReference>
<feature type="domain" description="HTH tetR-type" evidence="3">
    <location>
        <begin position="6"/>
        <end position="66"/>
    </location>
</feature>
<keyword evidence="5" id="KW-1185">Reference proteome</keyword>